<evidence type="ECO:0000313" key="1">
    <source>
        <dbReference type="EMBL" id="KAG0665912.1"/>
    </source>
</evidence>
<dbReference type="Proteomes" id="UP000750334">
    <property type="component" value="Unassembled WGS sequence"/>
</dbReference>
<proteinExistence type="predicted"/>
<keyword evidence="2" id="KW-1185">Reference proteome</keyword>
<name>A0A9P6W929_MAUEX</name>
<organism evidence="1 2">
    <name type="scientific">Maudiozyma exigua</name>
    <name type="common">Yeast</name>
    <name type="synonym">Kazachstania exigua</name>
    <dbReference type="NCBI Taxonomy" id="34358"/>
    <lineage>
        <taxon>Eukaryota</taxon>
        <taxon>Fungi</taxon>
        <taxon>Dikarya</taxon>
        <taxon>Ascomycota</taxon>
        <taxon>Saccharomycotina</taxon>
        <taxon>Saccharomycetes</taxon>
        <taxon>Saccharomycetales</taxon>
        <taxon>Saccharomycetaceae</taxon>
        <taxon>Maudiozyma</taxon>
    </lineage>
</organism>
<reference evidence="1 2" key="1">
    <citation type="submission" date="2020-11" db="EMBL/GenBank/DDBJ databases">
        <title>Kefir isolates.</title>
        <authorList>
            <person name="Marcisauskas S."/>
            <person name="Kim Y."/>
            <person name="Blasche S."/>
        </authorList>
    </citation>
    <scope>NUCLEOTIDE SEQUENCE [LARGE SCALE GENOMIC DNA]</scope>
    <source>
        <strain evidence="1 2">OG2</strain>
    </source>
</reference>
<gene>
    <name evidence="1" type="ORF">C6P45_000308</name>
</gene>
<dbReference type="EMBL" id="PUHR01000108">
    <property type="protein sequence ID" value="KAG0665912.1"/>
    <property type="molecule type" value="Genomic_DNA"/>
</dbReference>
<protein>
    <submittedName>
        <fullName evidence="1">Uncharacterized protein</fullName>
    </submittedName>
</protein>
<feature type="non-terminal residue" evidence="1">
    <location>
        <position position="1"/>
    </location>
</feature>
<dbReference type="OrthoDB" id="4067448at2759"/>
<dbReference type="AlphaFoldDB" id="A0A9P6W929"/>
<evidence type="ECO:0000313" key="2">
    <source>
        <dbReference type="Proteomes" id="UP000750334"/>
    </source>
</evidence>
<sequence>IIRNDFDSFKTLISCVEIIPFCKSLISDNIGIITINNGLSQIESIPLNYNILFNDNNNIFIDTNSYDPILISSFLMEKSNILIAIHSNQTFNQELRSLLANIAHLIQPDTTICILYINCKNFLSRLYLNEFEKLSNTLNLTELYIFGDQAENEQLFDLVTFFRDTYIYNLKEINSLVITNTTENFYSDSITNIRTLVTRSPNSNLFNIFKNCPNIENINCFTLPSSIETETCKYTLPHAHSIHIQDFRPFVTNSLMIDGSQISNSLKISLASSVTDPTLTNLYFPNISSLQVKPDSYPDQQISLINCYFPNVTKINVENGIIPWKYLTTHIKNFTELSLVLCSSQQLKWLNDSPFDITTLKCLPSRGTTISNDLHSIEQHLLKPYSTLLINLDTLTQCQNLTKLLLNEQNLIPEVIMIMDNDRLQTEWDEYFYELNLPYINELKLLTRQKGTNCYNSAISDPVIVPSTYENHLPPRFLYNHLMLGIQPIFNHASIIPINNKENEPRDRNDSIDSVSSYQSINRRRSSAESNTLYSFTDTLTTIRDNKFDLNFDFGRILPLVLTTDFETLDNNKLSFGRVQNKTLSLLKMELHIFENIDSQDQLLTFAMRTISDAFNYPFSIKLPTLIIERIQFVLFFNNCKLSIEDRMQYYIHILQQAVRIKYTDLVVINHNDIPMDQYTVCISR</sequence>
<comment type="caution">
    <text evidence="1">The sequence shown here is derived from an EMBL/GenBank/DDBJ whole genome shotgun (WGS) entry which is preliminary data.</text>
</comment>
<accession>A0A9P6W929</accession>